<feature type="region of interest" description="Disordered" evidence="7">
    <location>
        <begin position="37"/>
        <end position="153"/>
    </location>
</feature>
<keyword evidence="2" id="KW-0677">Repeat</keyword>
<dbReference type="AlphaFoldDB" id="A0A8C6S6B6"/>
<keyword evidence="1" id="KW-0479">Metal-binding</keyword>
<evidence type="ECO:0000313" key="10">
    <source>
        <dbReference type="Proteomes" id="UP000694523"/>
    </source>
</evidence>
<name>A0A8C6S6B6_9GOBI</name>
<dbReference type="Ensembl" id="ENSNMLT00000001786.1">
    <property type="protein sequence ID" value="ENSNMLP00000001555.1"/>
    <property type="gene ID" value="ENSNMLG00000001162.1"/>
</dbReference>
<reference evidence="9" key="2">
    <citation type="submission" date="2025-09" db="UniProtKB">
        <authorList>
            <consortium name="Ensembl"/>
        </authorList>
    </citation>
    <scope>IDENTIFICATION</scope>
</reference>
<feature type="compositionally biased region" description="Basic and acidic residues" evidence="7">
    <location>
        <begin position="37"/>
        <end position="48"/>
    </location>
</feature>
<dbReference type="PROSITE" id="PS00028">
    <property type="entry name" value="ZINC_FINGER_C2H2_1"/>
    <property type="match status" value="2"/>
</dbReference>
<dbReference type="Pfam" id="PF13465">
    <property type="entry name" value="zf-H2C2_2"/>
    <property type="match status" value="1"/>
</dbReference>
<keyword evidence="5" id="KW-0539">Nucleus</keyword>
<evidence type="ECO:0000256" key="6">
    <source>
        <dbReference type="PROSITE-ProRule" id="PRU00042"/>
    </source>
</evidence>
<dbReference type="Gene3D" id="3.30.160.60">
    <property type="entry name" value="Classic Zinc Finger"/>
    <property type="match status" value="3"/>
</dbReference>
<evidence type="ECO:0000256" key="3">
    <source>
        <dbReference type="ARBA" id="ARBA00022771"/>
    </source>
</evidence>
<evidence type="ECO:0000259" key="8">
    <source>
        <dbReference type="PROSITE" id="PS50157"/>
    </source>
</evidence>
<dbReference type="GO" id="GO:0000981">
    <property type="term" value="F:DNA-binding transcription factor activity, RNA polymerase II-specific"/>
    <property type="evidence" value="ECO:0007669"/>
    <property type="project" value="TreeGrafter"/>
</dbReference>
<dbReference type="InterPro" id="IPR013087">
    <property type="entry name" value="Znf_C2H2_type"/>
</dbReference>
<dbReference type="InterPro" id="IPR036236">
    <property type="entry name" value="Znf_C2H2_sf"/>
</dbReference>
<dbReference type="PANTHER" id="PTHR23235:SF142">
    <property type="entry name" value="ZINC FINGER PROTEIN 384"/>
    <property type="match status" value="1"/>
</dbReference>
<dbReference type="FunFam" id="3.30.160.60:FF:002343">
    <property type="entry name" value="Zinc finger protein 33A"/>
    <property type="match status" value="1"/>
</dbReference>
<accession>A0A8C6S6B6</accession>
<evidence type="ECO:0000256" key="5">
    <source>
        <dbReference type="ARBA" id="ARBA00023242"/>
    </source>
</evidence>
<dbReference type="SMART" id="SM00355">
    <property type="entry name" value="ZnF_C2H2"/>
    <property type="match status" value="2"/>
</dbReference>
<evidence type="ECO:0000256" key="2">
    <source>
        <dbReference type="ARBA" id="ARBA00022737"/>
    </source>
</evidence>
<keyword evidence="4" id="KW-0862">Zinc</keyword>
<feature type="compositionally biased region" description="Basic and acidic residues" evidence="7">
    <location>
        <begin position="73"/>
        <end position="99"/>
    </location>
</feature>
<dbReference type="SUPFAM" id="SSF57667">
    <property type="entry name" value="beta-beta-alpha zinc fingers"/>
    <property type="match status" value="1"/>
</dbReference>
<reference evidence="9" key="1">
    <citation type="submission" date="2025-08" db="UniProtKB">
        <authorList>
            <consortium name="Ensembl"/>
        </authorList>
    </citation>
    <scope>IDENTIFICATION</scope>
</reference>
<keyword evidence="3 6" id="KW-0863">Zinc-finger</keyword>
<feature type="domain" description="C2H2-type" evidence="8">
    <location>
        <begin position="174"/>
        <end position="201"/>
    </location>
</feature>
<dbReference type="GO" id="GO:0000978">
    <property type="term" value="F:RNA polymerase II cis-regulatory region sequence-specific DNA binding"/>
    <property type="evidence" value="ECO:0007669"/>
    <property type="project" value="TreeGrafter"/>
</dbReference>
<keyword evidence="10" id="KW-1185">Reference proteome</keyword>
<dbReference type="PROSITE" id="PS50157">
    <property type="entry name" value="ZINC_FINGER_C2H2_2"/>
    <property type="match status" value="2"/>
</dbReference>
<dbReference type="FunFam" id="3.30.160.60:FF:000446">
    <property type="entry name" value="Zinc finger protein"/>
    <property type="match status" value="1"/>
</dbReference>
<protein>
    <recommendedName>
        <fullName evidence="8">C2H2-type domain-containing protein</fullName>
    </recommendedName>
</protein>
<dbReference type="Proteomes" id="UP000694523">
    <property type="component" value="Unplaced"/>
</dbReference>
<feature type="domain" description="C2H2-type" evidence="8">
    <location>
        <begin position="202"/>
        <end position="229"/>
    </location>
</feature>
<proteinExistence type="predicted"/>
<organism evidence="9 10">
    <name type="scientific">Neogobius melanostomus</name>
    <name type="common">round goby</name>
    <dbReference type="NCBI Taxonomy" id="47308"/>
    <lineage>
        <taxon>Eukaryota</taxon>
        <taxon>Metazoa</taxon>
        <taxon>Chordata</taxon>
        <taxon>Craniata</taxon>
        <taxon>Vertebrata</taxon>
        <taxon>Euteleostomi</taxon>
        <taxon>Actinopterygii</taxon>
        <taxon>Neopterygii</taxon>
        <taxon>Teleostei</taxon>
        <taxon>Neoteleostei</taxon>
        <taxon>Acanthomorphata</taxon>
        <taxon>Gobiaria</taxon>
        <taxon>Gobiiformes</taxon>
        <taxon>Gobioidei</taxon>
        <taxon>Gobiidae</taxon>
        <taxon>Benthophilinae</taxon>
        <taxon>Neogobiini</taxon>
        <taxon>Neogobius</taxon>
    </lineage>
</organism>
<sequence>MAQVKLEEEQELWEPAEVKQGVPVFEDNCSILHFKKEEPEEVEIKAEPEEFSLIPVSIKSEEEEPASSLLHQTVKEETREDADGAGSDKHPESEEHGESSSDTDNSADWTPSAERPTPQTHSEGNRAECAEECCSSDSEFNPPTKTAARGKRRLEDYPNWIPAADGSEAGPKRSTCSHCGKGFGAITKLRAHEQTHTAEKQYKCPVCLKGFTQQPDLKRHMRTHTGEKPFKCSVCEKCFIQNNI</sequence>
<evidence type="ECO:0000256" key="7">
    <source>
        <dbReference type="SAM" id="MobiDB-lite"/>
    </source>
</evidence>
<evidence type="ECO:0000256" key="4">
    <source>
        <dbReference type="ARBA" id="ARBA00022833"/>
    </source>
</evidence>
<evidence type="ECO:0000313" key="9">
    <source>
        <dbReference type="Ensembl" id="ENSNMLP00000001555.1"/>
    </source>
</evidence>
<evidence type="ECO:0000256" key="1">
    <source>
        <dbReference type="ARBA" id="ARBA00022723"/>
    </source>
</evidence>
<dbReference type="GO" id="GO:0008270">
    <property type="term" value="F:zinc ion binding"/>
    <property type="evidence" value="ECO:0007669"/>
    <property type="project" value="UniProtKB-KW"/>
</dbReference>
<dbReference type="PANTHER" id="PTHR23235">
    <property type="entry name" value="KRUEPPEL-LIKE TRANSCRIPTION FACTOR"/>
    <property type="match status" value="1"/>
</dbReference>